<dbReference type="AlphaFoldDB" id="A0AAV4XZS5"/>
<dbReference type="Pfam" id="PF20209">
    <property type="entry name" value="DUF6570"/>
    <property type="match status" value="1"/>
</dbReference>
<feature type="domain" description="DUF6570" evidence="1">
    <location>
        <begin position="84"/>
        <end position="208"/>
    </location>
</feature>
<evidence type="ECO:0000259" key="1">
    <source>
        <dbReference type="Pfam" id="PF20209"/>
    </source>
</evidence>
<protein>
    <recommendedName>
        <fullName evidence="1">DUF6570 domain-containing protein</fullName>
    </recommendedName>
</protein>
<accession>A0AAV4XZS5</accession>
<dbReference type="Proteomes" id="UP001054945">
    <property type="component" value="Unassembled WGS sequence"/>
</dbReference>
<keyword evidence="3" id="KW-1185">Reference proteome</keyword>
<dbReference type="InterPro" id="IPR046700">
    <property type="entry name" value="DUF6570"/>
</dbReference>
<evidence type="ECO:0000313" key="2">
    <source>
        <dbReference type="EMBL" id="GIZ00572.1"/>
    </source>
</evidence>
<comment type="caution">
    <text evidence="2">The sequence shown here is derived from an EMBL/GenBank/DDBJ whole genome shotgun (WGS) entry which is preliminary data.</text>
</comment>
<gene>
    <name evidence="2" type="primary">EVAR_53829_1</name>
    <name evidence="2" type="ORF">CEXT_448561</name>
</gene>
<dbReference type="EMBL" id="BPLR01001175">
    <property type="protein sequence ID" value="GIZ00572.1"/>
    <property type="molecule type" value="Genomic_DNA"/>
</dbReference>
<sequence length="228" mass="26011">MRQRNAESRRLSRASITGFMHAINTFCDKICEVCTKRCYQHQISRWIVDTKTAPYLPNELKQRNSSVVCNRCKTHLSSKKNIAPSKSYLNNLDPGSIPEVIAELSQAEQRVISRIIPFVKIIKLSGIFGQNCFRGQAVLFAQDVFEVTENLPNILPRTTNNAGIVITERLENINVTQQVLVCRQKVYNALYWLVANNPLYKDVTIDQNVAINEEDIIRVEKASVFKLL</sequence>
<name>A0AAV4XZS5_CAEEX</name>
<evidence type="ECO:0000313" key="3">
    <source>
        <dbReference type="Proteomes" id="UP001054945"/>
    </source>
</evidence>
<organism evidence="2 3">
    <name type="scientific">Caerostris extrusa</name>
    <name type="common">Bark spider</name>
    <name type="synonym">Caerostris bankana</name>
    <dbReference type="NCBI Taxonomy" id="172846"/>
    <lineage>
        <taxon>Eukaryota</taxon>
        <taxon>Metazoa</taxon>
        <taxon>Ecdysozoa</taxon>
        <taxon>Arthropoda</taxon>
        <taxon>Chelicerata</taxon>
        <taxon>Arachnida</taxon>
        <taxon>Araneae</taxon>
        <taxon>Araneomorphae</taxon>
        <taxon>Entelegynae</taxon>
        <taxon>Araneoidea</taxon>
        <taxon>Araneidae</taxon>
        <taxon>Caerostris</taxon>
    </lineage>
</organism>
<proteinExistence type="predicted"/>
<reference evidence="2 3" key="1">
    <citation type="submission" date="2021-06" db="EMBL/GenBank/DDBJ databases">
        <title>Caerostris extrusa draft genome.</title>
        <authorList>
            <person name="Kono N."/>
            <person name="Arakawa K."/>
        </authorList>
    </citation>
    <scope>NUCLEOTIDE SEQUENCE [LARGE SCALE GENOMIC DNA]</scope>
</reference>